<protein>
    <submittedName>
        <fullName evidence="1">Uncharacterized protein</fullName>
    </submittedName>
</protein>
<gene>
    <name evidence="1" type="ORF">A2175_01825</name>
</gene>
<dbReference type="AlphaFoldDB" id="A0A1G2E089"/>
<sequence length="344" mass="39023">MKTNTEERTERLVERLLEAISDSTTPEIGTLVGHRWPDDDVWLCFFIAKKFIPKVAEAKIIFVNAGETLPGSTHNPSVIHFDTGRGEYDHHGKFSKENGKVPERTCSAMVLAQKLGLNEPGLKPLLELVKAVDNIKLLPKTSVHFAIEGYPRLPEFKKPDGQIDWQKVQERVFELFEIIYNQEKARMRAQDNFKKAEWTTLPNGLKVASILGHPECREAAFEAGAAVVVWTQPKGPNKFYTGIQRNRNFPELRLDKVAVALRFAEAQAREMDVQGKNLTYIGRGEPIFSWYLHDSLGLVLNGSRSWQLTKPEEFTKLLPREIVGLVHEALTAIPSNVISRWDNK</sequence>
<proteinExistence type="predicted"/>
<organism evidence="1 2">
    <name type="scientific">Candidatus Nealsonbacteria bacterium RBG_13_42_11</name>
    <dbReference type="NCBI Taxonomy" id="1801663"/>
    <lineage>
        <taxon>Bacteria</taxon>
        <taxon>Candidatus Nealsoniibacteriota</taxon>
    </lineage>
</organism>
<evidence type="ECO:0000313" key="1">
    <source>
        <dbReference type="EMBL" id="OGZ18568.1"/>
    </source>
</evidence>
<dbReference type="EMBL" id="MHLY01000011">
    <property type="protein sequence ID" value="OGZ18568.1"/>
    <property type="molecule type" value="Genomic_DNA"/>
</dbReference>
<comment type="caution">
    <text evidence="1">The sequence shown here is derived from an EMBL/GenBank/DDBJ whole genome shotgun (WGS) entry which is preliminary data.</text>
</comment>
<dbReference type="Proteomes" id="UP000176755">
    <property type="component" value="Unassembled WGS sequence"/>
</dbReference>
<evidence type="ECO:0000313" key="2">
    <source>
        <dbReference type="Proteomes" id="UP000176755"/>
    </source>
</evidence>
<dbReference type="STRING" id="1801663.A2175_01825"/>
<name>A0A1G2E089_9BACT</name>
<reference evidence="1 2" key="1">
    <citation type="journal article" date="2016" name="Nat. Commun.">
        <title>Thousands of microbial genomes shed light on interconnected biogeochemical processes in an aquifer system.</title>
        <authorList>
            <person name="Anantharaman K."/>
            <person name="Brown C.T."/>
            <person name="Hug L.A."/>
            <person name="Sharon I."/>
            <person name="Castelle C.J."/>
            <person name="Probst A.J."/>
            <person name="Thomas B.C."/>
            <person name="Singh A."/>
            <person name="Wilkins M.J."/>
            <person name="Karaoz U."/>
            <person name="Brodie E.L."/>
            <person name="Williams K.H."/>
            <person name="Hubbard S.S."/>
            <person name="Banfield J.F."/>
        </authorList>
    </citation>
    <scope>NUCLEOTIDE SEQUENCE [LARGE SCALE GENOMIC DNA]</scope>
</reference>
<accession>A0A1G2E089</accession>